<evidence type="ECO:0000313" key="4">
    <source>
        <dbReference type="EMBL" id="KAF7784355.1"/>
    </source>
</evidence>
<accession>A0A8H7FB11</accession>
<keyword evidence="2" id="KW-0472">Membrane</keyword>
<evidence type="ECO:0000259" key="3">
    <source>
        <dbReference type="PROSITE" id="PS51186"/>
    </source>
</evidence>
<dbReference type="OMA" id="IQYMQWW"/>
<sequence>MDGKTVRIRSLTASDQKLALWVIGKANLENLATANRQLYTHPLVLLAWTLLSLAFVHFMNWWPSSYRSISGIFRFLIPLPAFASVAVPIMFLIDWKNRPHFESRTQEVIKERDLLQPIDYYNQSPASGFWILEFGENFVGLIALDASDAKDTRRAVIRHFFVHEVYRKTGIQADLLGHALKHTFNKSPTLESIVAVDTPTLVPYIHECLTKAGFKQLTDNQSIGIMGLWRFYTVCLHKKEFNAI</sequence>
<keyword evidence="2" id="KW-1133">Transmembrane helix</keyword>
<dbReference type="AlphaFoldDB" id="A0A8H7FB11"/>
<feature type="transmembrane region" description="Helical" evidence="2">
    <location>
        <begin position="43"/>
        <end position="63"/>
    </location>
</feature>
<dbReference type="PANTHER" id="PTHR13947:SF37">
    <property type="entry name" value="LD18367P"/>
    <property type="match status" value="1"/>
</dbReference>
<dbReference type="PROSITE" id="PS51186">
    <property type="entry name" value="GNAT"/>
    <property type="match status" value="1"/>
</dbReference>
<dbReference type="PANTHER" id="PTHR13947">
    <property type="entry name" value="GNAT FAMILY N-ACETYLTRANSFERASE"/>
    <property type="match status" value="1"/>
</dbReference>
<dbReference type="Proteomes" id="UP000629468">
    <property type="component" value="Unassembled WGS sequence"/>
</dbReference>
<comment type="caution">
    <text evidence="4">The sequence shown here is derived from an EMBL/GenBank/DDBJ whole genome shotgun (WGS) entry which is preliminary data.</text>
</comment>
<gene>
    <name evidence="4" type="ORF">Agabi119p4_520</name>
</gene>
<dbReference type="Pfam" id="PF00583">
    <property type="entry name" value="Acetyltransf_1"/>
    <property type="match status" value="1"/>
</dbReference>
<proteinExistence type="predicted"/>
<evidence type="ECO:0000313" key="5">
    <source>
        <dbReference type="Proteomes" id="UP000629468"/>
    </source>
</evidence>
<protein>
    <recommendedName>
        <fullName evidence="3">N-acetyltransferase domain-containing protein</fullName>
    </recommendedName>
</protein>
<keyword evidence="1" id="KW-0808">Transferase</keyword>
<feature type="domain" description="N-acetyltransferase" evidence="3">
    <location>
        <begin position="88"/>
        <end position="244"/>
    </location>
</feature>
<dbReference type="CDD" id="cd04301">
    <property type="entry name" value="NAT_SF"/>
    <property type="match status" value="1"/>
</dbReference>
<evidence type="ECO:0000256" key="2">
    <source>
        <dbReference type="SAM" id="Phobius"/>
    </source>
</evidence>
<evidence type="ECO:0000256" key="1">
    <source>
        <dbReference type="ARBA" id="ARBA00022679"/>
    </source>
</evidence>
<dbReference type="GO" id="GO:0008080">
    <property type="term" value="F:N-acetyltransferase activity"/>
    <property type="evidence" value="ECO:0007669"/>
    <property type="project" value="InterPro"/>
</dbReference>
<dbReference type="EMBL" id="JABXXO010000001">
    <property type="protein sequence ID" value="KAF7784355.1"/>
    <property type="molecule type" value="Genomic_DNA"/>
</dbReference>
<dbReference type="InterPro" id="IPR000182">
    <property type="entry name" value="GNAT_dom"/>
</dbReference>
<keyword evidence="2" id="KW-0812">Transmembrane</keyword>
<dbReference type="SUPFAM" id="SSF55729">
    <property type="entry name" value="Acyl-CoA N-acyltransferases (Nat)"/>
    <property type="match status" value="1"/>
</dbReference>
<dbReference type="Gene3D" id="3.40.630.30">
    <property type="match status" value="1"/>
</dbReference>
<reference evidence="4 5" key="1">
    <citation type="journal article" name="Sci. Rep.">
        <title>Telomere-to-telomere assembled and centromere annotated genomes of the two main subspecies of the button mushroom Agaricus bisporus reveal especially polymorphic chromosome ends.</title>
        <authorList>
            <person name="Sonnenberg A.S.M."/>
            <person name="Sedaghat-Telgerd N."/>
            <person name="Lavrijssen B."/>
            <person name="Ohm R.A."/>
            <person name="Hendrickx P.M."/>
            <person name="Scholtmeijer K."/>
            <person name="Baars J.J.P."/>
            <person name="van Peer A."/>
        </authorList>
    </citation>
    <scope>NUCLEOTIDE SEQUENCE [LARGE SCALE GENOMIC DNA]</scope>
    <source>
        <strain evidence="4 5">H119_p4</strain>
    </source>
</reference>
<feature type="transmembrane region" description="Helical" evidence="2">
    <location>
        <begin position="75"/>
        <end position="95"/>
    </location>
</feature>
<dbReference type="InterPro" id="IPR050769">
    <property type="entry name" value="NAT_camello-type"/>
</dbReference>
<dbReference type="InterPro" id="IPR016181">
    <property type="entry name" value="Acyl_CoA_acyltransferase"/>
</dbReference>
<name>A0A8H7FB11_AGABI</name>
<organism evidence="4 5">
    <name type="scientific">Agaricus bisporus var. burnettii</name>
    <dbReference type="NCBI Taxonomy" id="192524"/>
    <lineage>
        <taxon>Eukaryota</taxon>
        <taxon>Fungi</taxon>
        <taxon>Dikarya</taxon>
        <taxon>Basidiomycota</taxon>
        <taxon>Agaricomycotina</taxon>
        <taxon>Agaricomycetes</taxon>
        <taxon>Agaricomycetidae</taxon>
        <taxon>Agaricales</taxon>
        <taxon>Agaricineae</taxon>
        <taxon>Agaricaceae</taxon>
        <taxon>Agaricus</taxon>
    </lineage>
</organism>